<keyword evidence="2" id="KW-1185">Reference proteome</keyword>
<evidence type="ECO:0000313" key="2">
    <source>
        <dbReference type="Proteomes" id="UP000326711"/>
    </source>
</evidence>
<name>A0A5J6Z538_9CORY</name>
<dbReference type="Proteomes" id="UP000326711">
    <property type="component" value="Chromosome"/>
</dbReference>
<gene>
    <name evidence="1" type="ORF">CUROG_00275</name>
</gene>
<proteinExistence type="predicted"/>
<sequence length="93" mass="10698">MCAVTCEKNVIPEQPFIHFRACQRSLFVNTVKQKRLIVEVSSYNTRSFGISDLVKHSGVRLDKRCTVNSLTPQWSRRALNSDLPQPQIAIRIR</sequence>
<reference evidence="2" key="1">
    <citation type="submission" date="2019-10" db="EMBL/GenBank/DDBJ databases">
        <title>Complete genome sequence of Corynebacterium urogenitalis DSM 108747, isolated from the genital tract of a cow.</title>
        <authorList>
            <person name="Ruckert C."/>
            <person name="Ballas P."/>
            <person name="Wagener K."/>
            <person name="Drillich M."/>
            <person name="Kaempfer P."/>
            <person name="Busse H.-J."/>
            <person name="Ehling-Schulz M."/>
        </authorList>
    </citation>
    <scope>NUCLEOTIDE SEQUENCE [LARGE SCALE GENOMIC DNA]</scope>
    <source>
        <strain evidence="2">LMM 1652</strain>
    </source>
</reference>
<protein>
    <submittedName>
        <fullName evidence="1">Uncharacterized protein</fullName>
    </submittedName>
</protein>
<evidence type="ECO:0000313" key="1">
    <source>
        <dbReference type="EMBL" id="QFQ01461.1"/>
    </source>
</evidence>
<dbReference type="AlphaFoldDB" id="A0A5J6Z538"/>
<organism evidence="1 2">
    <name type="scientific">Corynebacterium urogenitale</name>
    <dbReference type="NCBI Taxonomy" id="2487892"/>
    <lineage>
        <taxon>Bacteria</taxon>
        <taxon>Bacillati</taxon>
        <taxon>Actinomycetota</taxon>
        <taxon>Actinomycetes</taxon>
        <taxon>Mycobacteriales</taxon>
        <taxon>Corynebacteriaceae</taxon>
        <taxon>Corynebacterium</taxon>
    </lineage>
</organism>
<accession>A0A5J6Z538</accession>
<dbReference type="KEGG" id="cuo:CUROG_00275"/>
<dbReference type="EMBL" id="CP045032">
    <property type="protein sequence ID" value="QFQ01461.1"/>
    <property type="molecule type" value="Genomic_DNA"/>
</dbReference>